<evidence type="ECO:0000256" key="8">
    <source>
        <dbReference type="ARBA" id="ARBA00022918"/>
    </source>
</evidence>
<dbReference type="Gene3D" id="3.30.420.10">
    <property type="entry name" value="Ribonuclease H-like superfamily/Ribonuclease H"/>
    <property type="match status" value="2"/>
</dbReference>
<dbReference type="PROSITE" id="PS50878">
    <property type="entry name" value="RT_POL"/>
    <property type="match status" value="1"/>
</dbReference>
<keyword evidence="8 10" id="KW-0695">RNA-directed DNA polymerase</keyword>
<dbReference type="InterPro" id="IPR021109">
    <property type="entry name" value="Peptidase_aspartic_dom_sf"/>
</dbReference>
<dbReference type="FunFam" id="1.10.340.70:FF:000001">
    <property type="entry name" value="Retrovirus-related Pol polyprotein from transposon gypsy-like Protein"/>
    <property type="match status" value="1"/>
</dbReference>
<dbReference type="GO" id="GO:0003676">
    <property type="term" value="F:nucleic acid binding"/>
    <property type="evidence" value="ECO:0007669"/>
    <property type="project" value="InterPro"/>
</dbReference>
<dbReference type="SUPFAM" id="SSF56672">
    <property type="entry name" value="DNA/RNA polymerases"/>
    <property type="match status" value="1"/>
</dbReference>
<dbReference type="FunFam" id="3.30.70.270:FF:000020">
    <property type="entry name" value="Transposon Tf2-6 polyprotein-like Protein"/>
    <property type="match status" value="1"/>
</dbReference>
<dbReference type="InterPro" id="IPR012337">
    <property type="entry name" value="RNaseH-like_sf"/>
</dbReference>
<evidence type="ECO:0000313" key="11">
    <source>
        <dbReference type="Proteomes" id="UP000233837"/>
    </source>
</evidence>
<sequence>MLIDSGCTENVISRAVVQALQLQTSKNPSPYKISWVKRGVEIVVTDMCKVAFSIGRHYASEVLCDVVDMDVCHLILGRPWQYDVGANYDGRANTYSFEWKGKKLRLLPRVHEQQAKSNTKTALFAVSGSALINAWRESTCIMALIVTEQNVPSQEGSICAEVKSLLQQFPDICPSELPSELPPMRAIQHQIELAPGATLPNMPHYKMSPNEHKILQQIVDELLEKQLIQPSLSPCAVPALLVPKKDGSWRMCMDSRSINKITVKFCFPMPRMEDMLDKLSGANIFSKLDLRSGYHQIRIRPGDEWKTAFKTRQGLYEWKVMPFGLCNAPATFMRLMNEVLKPYLNKCCVVYFDDILVFSASMEDHLQHLLSIFNLLRQNKLFLNLTKCELATKQVSFLGYIISADGVSMDPRKVAAIMEWPTPKSLFDIRSFHGLANFYRRFIKGFSIIMAPITDVLKQNQFTWAKEQQVSFEAIKVALSTAPVLVLPDFNKPFSVDTDASTVGVGAVLSQDNKPVEFFSEKLCPSRQKWTVYEQELYAVIRALKQWEHYLLHQDFVLCSDHKALQYINTQKNINRMHARWIIFLQKFTFVLKHKSGTQNRVADALSRRAALVTQLQTELTGLECIKELYPTDEYFQSHWHKCLQQQPVAEYSVRHGFLFKGNLLCIPNSSWRQRIIKETHSGGLAAHLGRDNTISQLQRQFFWPHLRRDVTKFVERCSVCQSYKGGGQNTGLYQPLPVPDSIWEDLSLDFVLGLPRSSRGNDSIMVVVDRFSKMAHFIACKKPFDALNIARLFF</sequence>
<dbReference type="GO" id="GO:0008233">
    <property type="term" value="F:peptidase activity"/>
    <property type="evidence" value="ECO:0007669"/>
    <property type="project" value="UniProtKB-KW"/>
</dbReference>
<accession>A0A2I0VH35</accession>
<keyword evidence="2" id="KW-0645">Protease</keyword>
<evidence type="ECO:0000256" key="5">
    <source>
        <dbReference type="ARBA" id="ARBA00022722"/>
    </source>
</evidence>
<dbReference type="InterPro" id="IPR043502">
    <property type="entry name" value="DNA/RNA_pol_sf"/>
</dbReference>
<dbReference type="FunFam" id="3.10.10.10:FF:000007">
    <property type="entry name" value="Retrovirus-related Pol polyprotein from transposon 17.6-like Protein"/>
    <property type="match status" value="1"/>
</dbReference>
<dbReference type="Pfam" id="PF17917">
    <property type="entry name" value="RT_RNaseH"/>
    <property type="match status" value="1"/>
</dbReference>
<evidence type="ECO:0000259" key="9">
    <source>
        <dbReference type="PROSITE" id="PS50878"/>
    </source>
</evidence>
<dbReference type="GO" id="GO:0003964">
    <property type="term" value="F:RNA-directed DNA polymerase activity"/>
    <property type="evidence" value="ECO:0007669"/>
    <property type="project" value="UniProtKB-KW"/>
</dbReference>
<dbReference type="EC" id="2.7.7.49" evidence="1"/>
<evidence type="ECO:0000256" key="2">
    <source>
        <dbReference type="ARBA" id="ARBA00022670"/>
    </source>
</evidence>
<dbReference type="Gene3D" id="3.30.70.270">
    <property type="match status" value="2"/>
</dbReference>
<dbReference type="AlphaFoldDB" id="A0A2I0VH35"/>
<keyword evidence="7" id="KW-0378">Hydrolase</keyword>
<gene>
    <name evidence="10" type="ORF">MA16_Dca028075</name>
</gene>
<dbReference type="CDD" id="cd09274">
    <property type="entry name" value="RNase_HI_RT_Ty3"/>
    <property type="match status" value="1"/>
</dbReference>
<evidence type="ECO:0000256" key="7">
    <source>
        <dbReference type="ARBA" id="ARBA00022801"/>
    </source>
</evidence>
<dbReference type="InterPro" id="IPR000477">
    <property type="entry name" value="RT_dom"/>
</dbReference>
<proteinExistence type="predicted"/>
<evidence type="ECO:0000256" key="6">
    <source>
        <dbReference type="ARBA" id="ARBA00022759"/>
    </source>
</evidence>
<keyword evidence="6" id="KW-0255">Endonuclease</keyword>
<dbReference type="Gene3D" id="2.40.70.10">
    <property type="entry name" value="Acid Proteases"/>
    <property type="match status" value="1"/>
</dbReference>
<dbReference type="Proteomes" id="UP000233837">
    <property type="component" value="Unassembled WGS sequence"/>
</dbReference>
<dbReference type="GO" id="GO:0004519">
    <property type="term" value="F:endonuclease activity"/>
    <property type="evidence" value="ECO:0007669"/>
    <property type="project" value="UniProtKB-KW"/>
</dbReference>
<feature type="domain" description="Reverse transcriptase" evidence="9">
    <location>
        <begin position="223"/>
        <end position="402"/>
    </location>
</feature>
<dbReference type="Gene3D" id="1.10.340.70">
    <property type="match status" value="1"/>
</dbReference>
<keyword evidence="3" id="KW-0808">Transferase</keyword>
<reference evidence="10 11" key="1">
    <citation type="journal article" date="2016" name="Sci. Rep.">
        <title>The Dendrobium catenatum Lindl. genome sequence provides insights into polysaccharide synthase, floral development and adaptive evolution.</title>
        <authorList>
            <person name="Zhang G.Q."/>
            <person name="Xu Q."/>
            <person name="Bian C."/>
            <person name="Tsai W.C."/>
            <person name="Yeh C.M."/>
            <person name="Liu K.W."/>
            <person name="Yoshida K."/>
            <person name="Zhang L.S."/>
            <person name="Chang S.B."/>
            <person name="Chen F."/>
            <person name="Shi Y."/>
            <person name="Su Y.Y."/>
            <person name="Zhang Y.Q."/>
            <person name="Chen L.J."/>
            <person name="Yin Y."/>
            <person name="Lin M."/>
            <person name="Huang H."/>
            <person name="Deng H."/>
            <person name="Wang Z.W."/>
            <person name="Zhu S.L."/>
            <person name="Zhao X."/>
            <person name="Deng C."/>
            <person name="Niu S.C."/>
            <person name="Huang J."/>
            <person name="Wang M."/>
            <person name="Liu G.H."/>
            <person name="Yang H.J."/>
            <person name="Xiao X.J."/>
            <person name="Hsiao Y.Y."/>
            <person name="Wu W.L."/>
            <person name="Chen Y.Y."/>
            <person name="Mitsuda N."/>
            <person name="Ohme-Takagi M."/>
            <person name="Luo Y.B."/>
            <person name="Van de Peer Y."/>
            <person name="Liu Z.J."/>
        </authorList>
    </citation>
    <scope>NUCLEOTIDE SEQUENCE [LARGE SCALE GENOMIC DNA]</scope>
    <source>
        <tissue evidence="10">The whole plant</tissue>
    </source>
</reference>
<reference evidence="10 11" key="2">
    <citation type="journal article" date="2017" name="Nature">
        <title>The Apostasia genome and the evolution of orchids.</title>
        <authorList>
            <person name="Zhang G.Q."/>
            <person name="Liu K.W."/>
            <person name="Li Z."/>
            <person name="Lohaus R."/>
            <person name="Hsiao Y.Y."/>
            <person name="Niu S.C."/>
            <person name="Wang J.Y."/>
            <person name="Lin Y.C."/>
            <person name="Xu Q."/>
            <person name="Chen L.J."/>
            <person name="Yoshida K."/>
            <person name="Fujiwara S."/>
            <person name="Wang Z.W."/>
            <person name="Zhang Y.Q."/>
            <person name="Mitsuda N."/>
            <person name="Wang M."/>
            <person name="Liu G.H."/>
            <person name="Pecoraro L."/>
            <person name="Huang H.X."/>
            <person name="Xiao X.J."/>
            <person name="Lin M."/>
            <person name="Wu X.Y."/>
            <person name="Wu W.L."/>
            <person name="Chen Y.Y."/>
            <person name="Chang S.B."/>
            <person name="Sakamoto S."/>
            <person name="Ohme-Takagi M."/>
            <person name="Yagi M."/>
            <person name="Zeng S.J."/>
            <person name="Shen C.Y."/>
            <person name="Yeh C.M."/>
            <person name="Luo Y.B."/>
            <person name="Tsai W.C."/>
            <person name="Van de Peer Y."/>
            <person name="Liu Z.J."/>
        </authorList>
    </citation>
    <scope>NUCLEOTIDE SEQUENCE [LARGE SCALE GENOMIC DNA]</scope>
    <source>
        <tissue evidence="10">The whole plant</tissue>
    </source>
</reference>
<dbReference type="PANTHER" id="PTHR35046:SF26">
    <property type="entry name" value="RNA-DIRECTED DNA POLYMERASE"/>
    <property type="match status" value="1"/>
</dbReference>
<dbReference type="Pfam" id="PF17921">
    <property type="entry name" value="Integrase_H2C2"/>
    <property type="match status" value="1"/>
</dbReference>
<evidence type="ECO:0000256" key="4">
    <source>
        <dbReference type="ARBA" id="ARBA00022695"/>
    </source>
</evidence>
<keyword evidence="4" id="KW-0548">Nucleotidyltransferase</keyword>
<dbReference type="PANTHER" id="PTHR35046">
    <property type="entry name" value="ZINC KNUCKLE (CCHC-TYPE) FAMILY PROTEIN"/>
    <property type="match status" value="1"/>
</dbReference>
<evidence type="ECO:0000313" key="10">
    <source>
        <dbReference type="EMBL" id="PKU62719.1"/>
    </source>
</evidence>
<dbReference type="SUPFAM" id="SSF53098">
    <property type="entry name" value="Ribonuclease H-like"/>
    <property type="match status" value="1"/>
</dbReference>
<dbReference type="InterPro" id="IPR041588">
    <property type="entry name" value="Integrase_H2C2"/>
</dbReference>
<dbReference type="InterPro" id="IPR036397">
    <property type="entry name" value="RNaseH_sf"/>
</dbReference>
<dbReference type="InterPro" id="IPR043128">
    <property type="entry name" value="Rev_trsase/Diguanyl_cyclase"/>
</dbReference>
<protein>
    <recommendedName>
        <fullName evidence="1">RNA-directed DNA polymerase</fullName>
        <ecNumber evidence="1">2.7.7.49</ecNumber>
    </recommendedName>
</protein>
<organism evidence="10 11">
    <name type="scientific">Dendrobium catenatum</name>
    <dbReference type="NCBI Taxonomy" id="906689"/>
    <lineage>
        <taxon>Eukaryota</taxon>
        <taxon>Viridiplantae</taxon>
        <taxon>Streptophyta</taxon>
        <taxon>Embryophyta</taxon>
        <taxon>Tracheophyta</taxon>
        <taxon>Spermatophyta</taxon>
        <taxon>Magnoliopsida</taxon>
        <taxon>Liliopsida</taxon>
        <taxon>Asparagales</taxon>
        <taxon>Orchidaceae</taxon>
        <taxon>Epidendroideae</taxon>
        <taxon>Malaxideae</taxon>
        <taxon>Dendrobiinae</taxon>
        <taxon>Dendrobium</taxon>
    </lineage>
</organism>
<keyword evidence="11" id="KW-1185">Reference proteome</keyword>
<dbReference type="Gene3D" id="3.10.10.10">
    <property type="entry name" value="HIV Type 1 Reverse Transcriptase, subunit A, domain 1"/>
    <property type="match status" value="1"/>
</dbReference>
<evidence type="ECO:0000256" key="1">
    <source>
        <dbReference type="ARBA" id="ARBA00012493"/>
    </source>
</evidence>
<name>A0A2I0VH35_9ASPA</name>
<dbReference type="CDD" id="cd01647">
    <property type="entry name" value="RT_LTR"/>
    <property type="match status" value="1"/>
</dbReference>
<dbReference type="Pfam" id="PF00078">
    <property type="entry name" value="RVT_1"/>
    <property type="match status" value="1"/>
</dbReference>
<keyword evidence="5" id="KW-0540">Nuclease</keyword>
<dbReference type="GO" id="GO:0006508">
    <property type="term" value="P:proteolysis"/>
    <property type="evidence" value="ECO:0007669"/>
    <property type="project" value="UniProtKB-KW"/>
</dbReference>
<dbReference type="CDD" id="cd00303">
    <property type="entry name" value="retropepsin_like"/>
    <property type="match status" value="1"/>
</dbReference>
<dbReference type="EMBL" id="KZ504281">
    <property type="protein sequence ID" value="PKU62719.1"/>
    <property type="molecule type" value="Genomic_DNA"/>
</dbReference>
<evidence type="ECO:0000256" key="3">
    <source>
        <dbReference type="ARBA" id="ARBA00022679"/>
    </source>
</evidence>
<dbReference type="InterPro" id="IPR041373">
    <property type="entry name" value="RT_RNaseH"/>
</dbReference>